<organism evidence="2 3">
    <name type="scientific">Amphimedon queenslandica</name>
    <name type="common">Sponge</name>
    <dbReference type="NCBI Taxonomy" id="400682"/>
    <lineage>
        <taxon>Eukaryota</taxon>
        <taxon>Metazoa</taxon>
        <taxon>Porifera</taxon>
        <taxon>Demospongiae</taxon>
        <taxon>Heteroscleromorpha</taxon>
        <taxon>Haplosclerida</taxon>
        <taxon>Niphatidae</taxon>
        <taxon>Amphimedon</taxon>
    </lineage>
</organism>
<dbReference type="GeneID" id="109580929"/>
<dbReference type="KEGG" id="aqu:109580929"/>
<reference evidence="2" key="2">
    <citation type="submission" date="2024-06" db="UniProtKB">
        <authorList>
            <consortium name="EnsemblMetazoa"/>
        </authorList>
    </citation>
    <scope>IDENTIFICATION</scope>
</reference>
<dbReference type="AlphaFoldDB" id="A0AAN0IZ84"/>
<dbReference type="PANTHER" id="PTHR38001:SF1">
    <property type="entry name" value="PROTEIN CEBPZOS"/>
    <property type="match status" value="1"/>
</dbReference>
<evidence type="ECO:0000256" key="1">
    <source>
        <dbReference type="SAM" id="Phobius"/>
    </source>
</evidence>
<keyword evidence="3" id="KW-1185">Reference proteome</keyword>
<evidence type="ECO:0000313" key="2">
    <source>
        <dbReference type="EnsemblMetazoa" id="XP_019850085.1"/>
    </source>
</evidence>
<evidence type="ECO:0000313" key="3">
    <source>
        <dbReference type="Proteomes" id="UP000007879"/>
    </source>
</evidence>
<proteinExistence type="predicted"/>
<sequence length="78" mass="9097">MPLTRIGRWTVLYGIVALEVAAITGTYYVWHNMNTSQSYRKKMYEKHPLVLEAFYKSCSAVGIVGVKEHDMEEWKKNQ</sequence>
<keyword evidence="1" id="KW-0472">Membrane</keyword>
<keyword evidence="1" id="KW-0812">Transmembrane</keyword>
<accession>A0AAN0IZ84</accession>
<dbReference type="RefSeq" id="XP_019850085.1">
    <property type="nucleotide sequence ID" value="XM_019994526.1"/>
</dbReference>
<dbReference type="InterPro" id="IPR037764">
    <property type="entry name" value="CEBPZOS"/>
</dbReference>
<dbReference type="PANTHER" id="PTHR38001">
    <property type="entry name" value="PROTEIN CEBPZOS"/>
    <property type="match status" value="1"/>
</dbReference>
<dbReference type="Proteomes" id="UP000007879">
    <property type="component" value="Unassembled WGS sequence"/>
</dbReference>
<feature type="transmembrane region" description="Helical" evidence="1">
    <location>
        <begin position="6"/>
        <end position="30"/>
    </location>
</feature>
<keyword evidence="1" id="KW-1133">Transmembrane helix</keyword>
<reference evidence="3" key="1">
    <citation type="journal article" date="2010" name="Nature">
        <title>The Amphimedon queenslandica genome and the evolution of animal complexity.</title>
        <authorList>
            <person name="Srivastava M."/>
            <person name="Simakov O."/>
            <person name="Chapman J."/>
            <person name="Fahey B."/>
            <person name="Gauthier M.E."/>
            <person name="Mitros T."/>
            <person name="Richards G.S."/>
            <person name="Conaco C."/>
            <person name="Dacre M."/>
            <person name="Hellsten U."/>
            <person name="Larroux C."/>
            <person name="Putnam N.H."/>
            <person name="Stanke M."/>
            <person name="Adamska M."/>
            <person name="Darling A."/>
            <person name="Degnan S.M."/>
            <person name="Oakley T.H."/>
            <person name="Plachetzki D.C."/>
            <person name="Zhai Y."/>
            <person name="Adamski M."/>
            <person name="Calcino A."/>
            <person name="Cummins S.F."/>
            <person name="Goodstein D.M."/>
            <person name="Harris C."/>
            <person name="Jackson D.J."/>
            <person name="Leys S.P."/>
            <person name="Shu S."/>
            <person name="Woodcroft B.J."/>
            <person name="Vervoort M."/>
            <person name="Kosik K.S."/>
            <person name="Manning G."/>
            <person name="Degnan B.M."/>
            <person name="Rokhsar D.S."/>
        </authorList>
    </citation>
    <scope>NUCLEOTIDE SEQUENCE [LARGE SCALE GENOMIC DNA]</scope>
</reference>
<protein>
    <submittedName>
        <fullName evidence="2">Uncharacterized protein</fullName>
    </submittedName>
</protein>
<dbReference type="EnsemblMetazoa" id="XM_019994526.1">
    <property type="protein sequence ID" value="XP_019850085.1"/>
    <property type="gene ID" value="LOC109580929"/>
</dbReference>
<name>A0AAN0IZ84_AMPQE</name>